<keyword evidence="4" id="KW-1185">Reference proteome</keyword>
<proteinExistence type="predicted"/>
<reference evidence="3 4" key="1">
    <citation type="submission" date="2016-05" db="EMBL/GenBank/DDBJ databases">
        <title>A degradative enzymes factory behind the ericoid mycorrhizal symbiosis.</title>
        <authorList>
            <consortium name="DOE Joint Genome Institute"/>
            <person name="Martino E."/>
            <person name="Morin E."/>
            <person name="Grelet G."/>
            <person name="Kuo A."/>
            <person name="Kohler A."/>
            <person name="Daghino S."/>
            <person name="Barry K."/>
            <person name="Choi C."/>
            <person name="Cichocki N."/>
            <person name="Clum A."/>
            <person name="Copeland A."/>
            <person name="Hainaut M."/>
            <person name="Haridas S."/>
            <person name="Labutti K."/>
            <person name="Lindquist E."/>
            <person name="Lipzen A."/>
            <person name="Khouja H.-R."/>
            <person name="Murat C."/>
            <person name="Ohm R."/>
            <person name="Olson A."/>
            <person name="Spatafora J."/>
            <person name="Veneault-Fourrey C."/>
            <person name="Henrissat B."/>
            <person name="Grigoriev I."/>
            <person name="Martin F."/>
            <person name="Perotto S."/>
        </authorList>
    </citation>
    <scope>NUCLEOTIDE SEQUENCE [LARGE SCALE GENOMIC DNA]</scope>
    <source>
        <strain evidence="3 4">UAMH 7357</strain>
    </source>
</reference>
<feature type="region of interest" description="Disordered" evidence="1">
    <location>
        <begin position="109"/>
        <end position="170"/>
    </location>
</feature>
<dbReference type="OrthoDB" id="5425637at2759"/>
<keyword evidence="2" id="KW-1133">Transmembrane helix</keyword>
<evidence type="ECO:0000313" key="4">
    <source>
        <dbReference type="Proteomes" id="UP000235672"/>
    </source>
</evidence>
<evidence type="ECO:0000256" key="1">
    <source>
        <dbReference type="SAM" id="MobiDB-lite"/>
    </source>
</evidence>
<dbReference type="EMBL" id="KZ613465">
    <property type="protein sequence ID" value="PMD27765.1"/>
    <property type="molecule type" value="Genomic_DNA"/>
</dbReference>
<gene>
    <name evidence="3" type="ORF">NA56DRAFT_561001</name>
</gene>
<feature type="compositionally biased region" description="Polar residues" evidence="1">
    <location>
        <begin position="33"/>
        <end position="49"/>
    </location>
</feature>
<keyword evidence="2" id="KW-0812">Transmembrane</keyword>
<accession>A0A2J6QNB9</accession>
<evidence type="ECO:0000313" key="3">
    <source>
        <dbReference type="EMBL" id="PMD27765.1"/>
    </source>
</evidence>
<name>A0A2J6QNB9_9HELO</name>
<organism evidence="3 4">
    <name type="scientific">Hyaloscypha hepaticicola</name>
    <dbReference type="NCBI Taxonomy" id="2082293"/>
    <lineage>
        <taxon>Eukaryota</taxon>
        <taxon>Fungi</taxon>
        <taxon>Dikarya</taxon>
        <taxon>Ascomycota</taxon>
        <taxon>Pezizomycotina</taxon>
        <taxon>Leotiomycetes</taxon>
        <taxon>Helotiales</taxon>
        <taxon>Hyaloscyphaceae</taxon>
        <taxon>Hyaloscypha</taxon>
    </lineage>
</organism>
<dbReference type="AlphaFoldDB" id="A0A2J6QNB9"/>
<sequence>MSASAVSSLYAALATSSPQQPGNGPSAGDVGSSAGTSTGDTNAGASGPSSGSIELSRGAIIAIIVCAVSVCLLGAASAVLWYFAKKRSWEIRASIRKSARRVATALTPRRSNFPKDIHSQRRSTRRTSTRLEDIPGSPPMSTADVEKGKMTSFVMAEPPKKSKFAKKTGS</sequence>
<dbReference type="Proteomes" id="UP000235672">
    <property type="component" value="Unassembled WGS sequence"/>
</dbReference>
<feature type="transmembrane region" description="Helical" evidence="2">
    <location>
        <begin position="59"/>
        <end position="84"/>
    </location>
</feature>
<evidence type="ECO:0000256" key="2">
    <source>
        <dbReference type="SAM" id="Phobius"/>
    </source>
</evidence>
<protein>
    <submittedName>
        <fullName evidence="3">Uncharacterized protein</fullName>
    </submittedName>
</protein>
<feature type="region of interest" description="Disordered" evidence="1">
    <location>
        <begin position="15"/>
        <end position="49"/>
    </location>
</feature>
<feature type="compositionally biased region" description="Basic residues" evidence="1">
    <location>
        <begin position="161"/>
        <end position="170"/>
    </location>
</feature>
<keyword evidence="2" id="KW-0472">Membrane</keyword>